<accession>A0ABR5PLE6</accession>
<dbReference type="EMBL" id="AZFI01000017">
    <property type="protein sequence ID" value="KRM30310.1"/>
    <property type="molecule type" value="Genomic_DNA"/>
</dbReference>
<dbReference type="InterPro" id="IPR016753">
    <property type="entry name" value="PBSX_Firmicutes"/>
</dbReference>
<evidence type="ECO:0000313" key="2">
    <source>
        <dbReference type="EMBL" id="KRM30310.1"/>
    </source>
</evidence>
<evidence type="ECO:0000256" key="1">
    <source>
        <dbReference type="ARBA" id="ARBA00006799"/>
    </source>
</evidence>
<comment type="caution">
    <text evidence="2">The sequence shown here is derived from an EMBL/GenBank/DDBJ whole genome shotgun (WGS) entry which is preliminary data.</text>
</comment>
<dbReference type="InterPro" id="IPR006430">
    <property type="entry name" value="Phage_portal_PBSX"/>
</dbReference>
<evidence type="ECO:0000313" key="3">
    <source>
        <dbReference type="Proteomes" id="UP000051217"/>
    </source>
</evidence>
<dbReference type="InterPro" id="IPR006944">
    <property type="entry name" value="Phage/GTA_portal"/>
</dbReference>
<protein>
    <submittedName>
        <fullName evidence="2">Portal protein</fullName>
    </submittedName>
</protein>
<sequence length="496" mass="55799">MKRQQVTAGKANLQGDNILRDLTLLTLPYDKGQLRRISENSDILHQCIDAYVQNTVGFGIDTEFTDNDDTKGREKEEDSESNALLEIMNSFSFDRPVNKVLGELKRHVEECGDGFLEVQRNQKGEVVGGETLQPEYMQVTKLNDVEVDGQTRRFRYFVYRNPREDAANKSSVWYKSFGDPTPLNADGSIAKGGNGNATEVMHIKLGDHDEPYGVPRYIGVLIKILGSRKADELNYRYFTQGRHVPLAIVVSNGQLTKEAEDTLSTYANDVGSEELQHKFMVLDAESKSNQSPMGLNEKQNMPSVKIEHLADVLQKDALFLDYNENVVKMVLSAFRLPPVYVGLSSDYNRATVETAKQTTEEQVFQPERVEFEWYLNKLFEEYGFKHTRLVLKTPNLTNADDTVKVIQTGVQANALAPNDVRPLLSRLLNEPLAPFDDDTYNYPAGQQKVPQQGTSELIEQQLTQQVAKAYGKGELAAQIRQTLRGVVNEHHSTGTS</sequence>
<gene>
    <name evidence="2" type="ORF">FC65_GL000645</name>
</gene>
<name>A0ABR5PLE6_9LACO</name>
<dbReference type="PIRSF" id="PIRSF019260">
    <property type="entry name" value="PBSX_XkdE_prd"/>
    <property type="match status" value="1"/>
</dbReference>
<keyword evidence="3" id="KW-1185">Reference proteome</keyword>
<comment type="similarity">
    <text evidence="1">Belongs to the phage portal family. PBSX subfamily.</text>
</comment>
<organism evidence="2 3">
    <name type="scientific">Ligilactobacillus acidipiscis DSM 15836</name>
    <dbReference type="NCBI Taxonomy" id="1423716"/>
    <lineage>
        <taxon>Bacteria</taxon>
        <taxon>Bacillati</taxon>
        <taxon>Bacillota</taxon>
        <taxon>Bacilli</taxon>
        <taxon>Lactobacillales</taxon>
        <taxon>Lactobacillaceae</taxon>
        <taxon>Ligilactobacillus</taxon>
    </lineage>
</organism>
<reference evidence="2 3" key="1">
    <citation type="journal article" date="2015" name="Genome Announc.">
        <title>Expanding the biotechnology potential of lactobacilli through comparative genomics of 213 strains and associated genera.</title>
        <authorList>
            <person name="Sun Z."/>
            <person name="Harris H.M."/>
            <person name="McCann A."/>
            <person name="Guo C."/>
            <person name="Argimon S."/>
            <person name="Zhang W."/>
            <person name="Yang X."/>
            <person name="Jeffery I.B."/>
            <person name="Cooney J.C."/>
            <person name="Kagawa T.F."/>
            <person name="Liu W."/>
            <person name="Song Y."/>
            <person name="Salvetti E."/>
            <person name="Wrobel A."/>
            <person name="Rasinkangas P."/>
            <person name="Parkhill J."/>
            <person name="Rea M.C."/>
            <person name="O'Sullivan O."/>
            <person name="Ritari J."/>
            <person name="Douillard F.P."/>
            <person name="Paul Ross R."/>
            <person name="Yang R."/>
            <person name="Briner A.E."/>
            <person name="Felis G.E."/>
            <person name="de Vos W.M."/>
            <person name="Barrangou R."/>
            <person name="Klaenhammer T.R."/>
            <person name="Caufield P.W."/>
            <person name="Cui Y."/>
            <person name="Zhang H."/>
            <person name="O'Toole P.W."/>
        </authorList>
    </citation>
    <scope>NUCLEOTIDE SEQUENCE [LARGE SCALE GENOMIC DNA]</scope>
    <source>
        <strain evidence="2 3">DSM 15836</strain>
    </source>
</reference>
<dbReference type="NCBIfam" id="TIGR01540">
    <property type="entry name" value="portal_PBSX"/>
    <property type="match status" value="1"/>
</dbReference>
<proteinExistence type="inferred from homology"/>
<dbReference type="Proteomes" id="UP000051217">
    <property type="component" value="Unassembled WGS sequence"/>
</dbReference>
<dbReference type="Pfam" id="PF04860">
    <property type="entry name" value="Phage_portal"/>
    <property type="match status" value="1"/>
</dbReference>